<keyword evidence="1" id="KW-0732">Signal</keyword>
<feature type="signal peptide" evidence="1">
    <location>
        <begin position="1"/>
        <end position="24"/>
    </location>
</feature>
<dbReference type="Gene3D" id="3.30.30.10">
    <property type="entry name" value="Knottin, scorpion toxin-like"/>
    <property type="match status" value="1"/>
</dbReference>
<protein>
    <submittedName>
        <fullName evidence="2">Putative defensin-2</fullName>
    </submittedName>
</protein>
<feature type="chain" id="PRO_5012589296" evidence="1">
    <location>
        <begin position="25"/>
        <end position="100"/>
    </location>
</feature>
<evidence type="ECO:0000313" key="2">
    <source>
        <dbReference type="EMBL" id="JAV15187.1"/>
    </source>
</evidence>
<evidence type="ECO:0000256" key="1">
    <source>
        <dbReference type="SAM" id="SignalP"/>
    </source>
</evidence>
<dbReference type="EMBL" id="GFDG01003612">
    <property type="protein sequence ID" value="JAV15187.1"/>
    <property type="molecule type" value="Transcribed_RNA"/>
</dbReference>
<name>A0A1L8E8V8_HAEIR</name>
<reference evidence="2" key="1">
    <citation type="submission" date="2017-01" db="EMBL/GenBank/DDBJ databases">
        <title>An insight into the sialome and mialome of the horn fly, Haematobia irritans.</title>
        <authorList>
            <person name="Breijo M."/>
            <person name="Boiani M."/>
            <person name="Ures X."/>
            <person name="Rocha S."/>
            <person name="Sequeira M."/>
            <person name="Ribeiro J.M."/>
        </authorList>
    </citation>
    <scope>NUCLEOTIDE SEQUENCE</scope>
</reference>
<dbReference type="GO" id="GO:0051707">
    <property type="term" value="P:response to other organism"/>
    <property type="evidence" value="ECO:0007669"/>
    <property type="project" value="UniProtKB-ARBA"/>
</dbReference>
<dbReference type="InterPro" id="IPR036574">
    <property type="entry name" value="Scorpion_toxin-like_sf"/>
</dbReference>
<proteinExistence type="predicted"/>
<sequence length="100" mass="10996">MKVFNIFTIALLVVVACFAMRSNAGVVESEVSQDAAKFRAMQMLLDPKFDFRSNQHTCDLFSMWNIGHSACAAQCLIQGKKAVSAMTKLCASARIKMGPF</sequence>
<accession>A0A1L8E8V8</accession>
<dbReference type="AlphaFoldDB" id="A0A1L8E8V8"/>
<organism evidence="2">
    <name type="scientific">Haematobia irritans</name>
    <name type="common">Horn fly</name>
    <name type="synonym">Conops irritans</name>
    <dbReference type="NCBI Taxonomy" id="7368"/>
    <lineage>
        <taxon>Eukaryota</taxon>
        <taxon>Metazoa</taxon>
        <taxon>Ecdysozoa</taxon>
        <taxon>Arthropoda</taxon>
        <taxon>Hexapoda</taxon>
        <taxon>Insecta</taxon>
        <taxon>Pterygota</taxon>
        <taxon>Neoptera</taxon>
        <taxon>Endopterygota</taxon>
        <taxon>Diptera</taxon>
        <taxon>Brachycera</taxon>
        <taxon>Muscomorpha</taxon>
        <taxon>Muscoidea</taxon>
        <taxon>Muscidae</taxon>
        <taxon>Haematobia</taxon>
    </lineage>
</organism>
<dbReference type="PROSITE" id="PS51257">
    <property type="entry name" value="PROKAR_LIPOPROTEIN"/>
    <property type="match status" value="1"/>
</dbReference>